<dbReference type="PANTHER" id="PTHR12147:SF58">
    <property type="entry name" value="VACUOLAR MEMBRANE PROTEASE"/>
    <property type="match status" value="1"/>
</dbReference>
<dbReference type="EMBL" id="JBHTJP010000035">
    <property type="protein sequence ID" value="MFD0977058.1"/>
    <property type="molecule type" value="Genomic_DNA"/>
</dbReference>
<feature type="transmembrane region" description="Helical" evidence="9">
    <location>
        <begin position="536"/>
        <end position="554"/>
    </location>
</feature>
<evidence type="ECO:0000313" key="11">
    <source>
        <dbReference type="EMBL" id="MFD0977058.1"/>
    </source>
</evidence>
<evidence type="ECO:0000313" key="12">
    <source>
        <dbReference type="Proteomes" id="UP001597100"/>
    </source>
</evidence>
<feature type="transmembrane region" description="Helical" evidence="9">
    <location>
        <begin position="510"/>
        <end position="529"/>
    </location>
</feature>
<evidence type="ECO:0000256" key="8">
    <source>
        <dbReference type="ARBA" id="ARBA00031512"/>
    </source>
</evidence>
<feature type="transmembrane region" description="Helical" evidence="9">
    <location>
        <begin position="403"/>
        <end position="424"/>
    </location>
</feature>
<keyword evidence="5" id="KW-0926">Vacuole</keyword>
<reference evidence="12" key="1">
    <citation type="journal article" date="2019" name="Int. J. Syst. Evol. Microbiol.">
        <title>The Global Catalogue of Microorganisms (GCM) 10K type strain sequencing project: providing services to taxonomists for standard genome sequencing and annotation.</title>
        <authorList>
            <consortium name="The Broad Institute Genomics Platform"/>
            <consortium name="The Broad Institute Genome Sequencing Center for Infectious Disease"/>
            <person name="Wu L."/>
            <person name="Ma J."/>
        </authorList>
    </citation>
    <scope>NUCLEOTIDE SEQUENCE [LARGE SCALE GENOMIC DNA]</scope>
    <source>
        <strain evidence="12">CCUG 60898</strain>
    </source>
</reference>
<feature type="transmembrane region" description="Helical" evidence="9">
    <location>
        <begin position="457"/>
        <end position="473"/>
    </location>
</feature>
<comment type="similarity">
    <text evidence="3">Belongs to the peptidase M28 family.</text>
</comment>
<evidence type="ECO:0000256" key="3">
    <source>
        <dbReference type="ARBA" id="ARBA00010918"/>
    </source>
</evidence>
<comment type="subcellular location">
    <subcellularLocation>
        <location evidence="2">Vacuole membrane</location>
        <topology evidence="2">Multi-pass membrane protein</topology>
    </subcellularLocation>
</comment>
<evidence type="ECO:0000256" key="7">
    <source>
        <dbReference type="ARBA" id="ARBA00023180"/>
    </source>
</evidence>
<organism evidence="11 12">
    <name type="scientific">Salinimicrobium gaetbulicola</name>
    <dbReference type="NCBI Taxonomy" id="999702"/>
    <lineage>
        <taxon>Bacteria</taxon>
        <taxon>Pseudomonadati</taxon>
        <taxon>Bacteroidota</taxon>
        <taxon>Flavobacteriia</taxon>
        <taxon>Flavobacteriales</taxon>
        <taxon>Flavobacteriaceae</taxon>
        <taxon>Salinimicrobium</taxon>
    </lineage>
</organism>
<keyword evidence="6 9" id="KW-1133">Transmembrane helix</keyword>
<dbReference type="Gene3D" id="3.40.630.10">
    <property type="entry name" value="Zn peptidases"/>
    <property type="match status" value="1"/>
</dbReference>
<dbReference type="Pfam" id="PF04389">
    <property type="entry name" value="Peptidase_M28"/>
    <property type="match status" value="1"/>
</dbReference>
<feature type="transmembrane region" description="Helical" evidence="9">
    <location>
        <begin position="362"/>
        <end position="383"/>
    </location>
</feature>
<comment type="function">
    <text evidence="1">May be involved in vacuolar sorting and osmoregulation.</text>
</comment>
<sequence>MSEKLQLPVSFLILVAAVFWSFYGTKPHVDLNREIPATEFSTARAFRHVEALSQHPHYVGSDEHIEVRNYIINELQDMGLLVQTQEGWSVNKHGTVTRPRNILSRIEGSGDGKALLLLTHYDSAMHSSYGASDAASGVATILEGIRAYLATGVKPVNDIMLVFTDAEELGLNGADIFVEEHPWAKDVALALNFEARGSGGNSFMLLETNGGNKALLEQFFEADPEFPVTNSLAYSVYKMLPNDTDLTVLREQGEISGFNFAFIDDHFDYHTARDLPENLDVNTLAHQGSYLMPILNYFAGTPFKEMNSEEDLVFFNVPAFQMLHYPYSWIFPLLLLATIGFLALLFYAAGKDLLSIRGVLKGFVPLLVSLLLSGGLAYGLWKFALFLYPQYTEMEHGFTYNGYYYIAAVIFLGLSICFYTYNYFRKEENKAAFFGAPLFFWLFISALAAFFLKGASYFVILVLVGLLQWYLLLKKPKFNLFAQSLLSLPAIFILMPFVVSFPVALGLKMLFLAGILTVLLWVLVWPVFSHYSKLQLLGFLSFLSFLTLFVIAHFKADFSAERPKPNSLVYLLDEESGVATWNSYDTQLDTWNSPYFENASEAGVKTEFSSKYGTSFKHTAVAPKVEISKPFVGIERKASLDPDLDSYSVKIASNRDINRIELYADKTIGFENMTVNDKPAPDLQPGESNLNVFSLRWSDRLLEYYPVNRDTLRMEMSVEKGTHPEITMFEAAYDLFDNPELHVKSRGEDMIPRPFVLNDAVILKRSFVLE</sequence>
<feature type="transmembrane region" description="Helical" evidence="9">
    <location>
        <begin position="329"/>
        <end position="350"/>
    </location>
</feature>
<evidence type="ECO:0000259" key="10">
    <source>
        <dbReference type="Pfam" id="PF04389"/>
    </source>
</evidence>
<feature type="domain" description="Peptidase M28" evidence="10">
    <location>
        <begin position="101"/>
        <end position="290"/>
    </location>
</feature>
<name>A0ABW3IIE2_9FLAO</name>
<dbReference type="PANTHER" id="PTHR12147">
    <property type="entry name" value="METALLOPEPTIDASE M28 FAMILY MEMBER"/>
    <property type="match status" value="1"/>
</dbReference>
<feature type="transmembrane region" description="Helical" evidence="9">
    <location>
        <begin position="431"/>
        <end position="451"/>
    </location>
</feature>
<keyword evidence="9" id="KW-0472">Membrane</keyword>
<evidence type="ECO:0000256" key="2">
    <source>
        <dbReference type="ARBA" id="ARBA00004128"/>
    </source>
</evidence>
<keyword evidence="12" id="KW-1185">Reference proteome</keyword>
<comment type="caution">
    <text evidence="11">The sequence shown here is derived from an EMBL/GenBank/DDBJ whole genome shotgun (WGS) entry which is preliminary data.</text>
</comment>
<accession>A0ABW3IIE2</accession>
<evidence type="ECO:0000256" key="6">
    <source>
        <dbReference type="ARBA" id="ARBA00022989"/>
    </source>
</evidence>
<evidence type="ECO:0000256" key="4">
    <source>
        <dbReference type="ARBA" id="ARBA00017435"/>
    </source>
</evidence>
<evidence type="ECO:0000256" key="9">
    <source>
        <dbReference type="SAM" id="Phobius"/>
    </source>
</evidence>
<feature type="transmembrane region" description="Helical" evidence="9">
    <location>
        <begin position="7"/>
        <end position="23"/>
    </location>
</feature>
<dbReference type="InterPro" id="IPR007484">
    <property type="entry name" value="Peptidase_M28"/>
</dbReference>
<dbReference type="Proteomes" id="UP001597100">
    <property type="component" value="Unassembled WGS sequence"/>
</dbReference>
<keyword evidence="9" id="KW-0812">Transmembrane</keyword>
<evidence type="ECO:0000256" key="5">
    <source>
        <dbReference type="ARBA" id="ARBA00022554"/>
    </source>
</evidence>
<gene>
    <name evidence="11" type="ORF">ACFQ1G_09660</name>
</gene>
<dbReference type="RefSeq" id="WP_380739030.1">
    <property type="nucleotide sequence ID" value="NZ_JBHTJP010000035.1"/>
</dbReference>
<protein>
    <recommendedName>
        <fullName evidence="4">Vacuolar membrane protease</fullName>
    </recommendedName>
    <alternativeName>
        <fullName evidence="8">FXNA-related family protease 1</fullName>
    </alternativeName>
</protein>
<dbReference type="SUPFAM" id="SSF53187">
    <property type="entry name" value="Zn-dependent exopeptidases"/>
    <property type="match status" value="1"/>
</dbReference>
<feature type="transmembrane region" description="Helical" evidence="9">
    <location>
        <begin position="485"/>
        <end position="504"/>
    </location>
</feature>
<dbReference type="InterPro" id="IPR045175">
    <property type="entry name" value="M28_fam"/>
</dbReference>
<proteinExistence type="inferred from homology"/>
<evidence type="ECO:0000256" key="1">
    <source>
        <dbReference type="ARBA" id="ARBA00003273"/>
    </source>
</evidence>
<keyword evidence="7" id="KW-0325">Glycoprotein</keyword>